<dbReference type="Proteomes" id="UP000651271">
    <property type="component" value="Unassembled WGS sequence"/>
</dbReference>
<dbReference type="EMBL" id="JACOIJ010000065">
    <property type="protein sequence ID" value="MBD1431152.1"/>
    <property type="molecule type" value="Genomic_DNA"/>
</dbReference>
<name>A0ABR7YIP1_9SPHI</name>
<accession>A0ABR7YIP1</accession>
<organism evidence="1 2">
    <name type="scientific">Sphingobacterium litopenaei</name>
    <dbReference type="NCBI Taxonomy" id="2763500"/>
    <lineage>
        <taxon>Bacteria</taxon>
        <taxon>Pseudomonadati</taxon>
        <taxon>Bacteroidota</taxon>
        <taxon>Sphingobacteriia</taxon>
        <taxon>Sphingobacteriales</taxon>
        <taxon>Sphingobacteriaceae</taxon>
        <taxon>Sphingobacterium</taxon>
    </lineage>
</organism>
<evidence type="ECO:0000313" key="2">
    <source>
        <dbReference type="Proteomes" id="UP000651271"/>
    </source>
</evidence>
<evidence type="ECO:0000313" key="1">
    <source>
        <dbReference type="EMBL" id="MBD1431152.1"/>
    </source>
</evidence>
<proteinExistence type="predicted"/>
<dbReference type="RefSeq" id="WP_165290795.1">
    <property type="nucleotide sequence ID" value="NZ_JACOIJ010000065.1"/>
</dbReference>
<keyword evidence="2" id="KW-1185">Reference proteome</keyword>
<reference evidence="1 2" key="1">
    <citation type="submission" date="2020-08" db="EMBL/GenBank/DDBJ databases">
        <title>Sphingobacterium sp. DN04309 isolated from aquaculture water.</title>
        <authorList>
            <person name="Zhang M."/>
        </authorList>
    </citation>
    <scope>NUCLEOTIDE SEQUENCE [LARGE SCALE GENOMIC DNA]</scope>
    <source>
        <strain evidence="1 2">DN04309</strain>
    </source>
</reference>
<gene>
    <name evidence="1" type="ORF">H8B04_16640</name>
</gene>
<comment type="caution">
    <text evidence="1">The sequence shown here is derived from an EMBL/GenBank/DDBJ whole genome shotgun (WGS) entry which is preliminary data.</text>
</comment>
<sequence length="230" mass="27015">MENLFNFTDAQLLKEWLKSNSYQQILSTFDVIAVGLEGFEILMELKAFYPNLQVGYFYHSTLDQLSDVHGNSVLANFTFIPLDMEVKCYSGDYYLIKYLNKDVVLETLKYLSDNVLIIGSMADPILIRLLEFYSFNQKNLLLRRPMYFETSSLRGNINKYLHFSVLPANVRVIDAVKINRSLLKLDGQVTMFKLHQEIYKHWFAHIKLFLDLQENENWDLPRVRLEAATY</sequence>
<protein>
    <submittedName>
        <fullName evidence="1">Uncharacterized protein</fullName>
    </submittedName>
</protein>